<reference evidence="1" key="1">
    <citation type="submission" date="2021-02" db="EMBL/GenBank/DDBJ databases">
        <authorList>
            <person name="Dougan E. K."/>
            <person name="Rhodes N."/>
            <person name="Thang M."/>
            <person name="Chan C."/>
        </authorList>
    </citation>
    <scope>NUCLEOTIDE SEQUENCE</scope>
</reference>
<dbReference type="Proteomes" id="UP000601435">
    <property type="component" value="Unassembled WGS sequence"/>
</dbReference>
<feature type="non-terminal residue" evidence="1">
    <location>
        <position position="95"/>
    </location>
</feature>
<dbReference type="OrthoDB" id="438878at2759"/>
<name>A0A812WEP6_9DINO</name>
<comment type="caution">
    <text evidence="1">The sequence shown here is derived from an EMBL/GenBank/DDBJ whole genome shotgun (WGS) entry which is preliminary data.</text>
</comment>
<protein>
    <submittedName>
        <fullName evidence="1">Mas protein</fullName>
    </submittedName>
</protein>
<accession>A0A812WEP6</accession>
<evidence type="ECO:0000313" key="2">
    <source>
        <dbReference type="Proteomes" id="UP000601435"/>
    </source>
</evidence>
<dbReference type="AlphaFoldDB" id="A0A812WEP6"/>
<dbReference type="EMBL" id="CAJNJA010032767">
    <property type="protein sequence ID" value="CAE7670660.1"/>
    <property type="molecule type" value="Genomic_DNA"/>
</dbReference>
<feature type="non-terminal residue" evidence="1">
    <location>
        <position position="1"/>
    </location>
</feature>
<evidence type="ECO:0000313" key="1">
    <source>
        <dbReference type="EMBL" id="CAE7670660.1"/>
    </source>
</evidence>
<proteinExistence type="predicted"/>
<keyword evidence="2" id="KW-1185">Reference proteome</keyword>
<gene>
    <name evidence="1" type="primary">mas</name>
    <name evidence="1" type="ORF">SNEC2469_LOCUS19195</name>
</gene>
<sequence length="95" mass="10999">VWVFDDDCNVGRWVSAQPQSRVVDKTGRDAYLCAEYLWDGEYYVQDFGPQHVRKKGEPRTVWQALTQSESYGSAELEATKVFKKKDEDDSLMDTK</sequence>
<organism evidence="1 2">
    <name type="scientific">Symbiodinium necroappetens</name>
    <dbReference type="NCBI Taxonomy" id="1628268"/>
    <lineage>
        <taxon>Eukaryota</taxon>
        <taxon>Sar</taxon>
        <taxon>Alveolata</taxon>
        <taxon>Dinophyceae</taxon>
        <taxon>Suessiales</taxon>
        <taxon>Symbiodiniaceae</taxon>
        <taxon>Symbiodinium</taxon>
    </lineage>
</organism>